<accession>A0A1I4I6C8</accession>
<proteinExistence type="predicted"/>
<protein>
    <recommendedName>
        <fullName evidence="3">MYM-type Zinc finger with FCS sequence motif-containing protein</fullName>
    </recommendedName>
</protein>
<evidence type="ECO:0000313" key="1">
    <source>
        <dbReference type="EMBL" id="SFL49321.1"/>
    </source>
</evidence>
<organism evidence="1 2">
    <name type="scientific">Halogranum rubrum</name>
    <dbReference type="NCBI Taxonomy" id="553466"/>
    <lineage>
        <taxon>Archaea</taxon>
        <taxon>Methanobacteriati</taxon>
        <taxon>Methanobacteriota</taxon>
        <taxon>Stenosarchaea group</taxon>
        <taxon>Halobacteria</taxon>
        <taxon>Halobacteriales</taxon>
        <taxon>Haloferacaceae</taxon>
    </lineage>
</organism>
<dbReference type="EMBL" id="FOTC01000007">
    <property type="protein sequence ID" value="SFL49321.1"/>
    <property type="molecule type" value="Genomic_DNA"/>
</dbReference>
<dbReference type="AlphaFoldDB" id="A0A1I4I6C8"/>
<evidence type="ECO:0008006" key="3">
    <source>
        <dbReference type="Google" id="ProtNLM"/>
    </source>
</evidence>
<evidence type="ECO:0000313" key="2">
    <source>
        <dbReference type="Proteomes" id="UP000199607"/>
    </source>
</evidence>
<dbReference type="RefSeq" id="WP_009365477.1">
    <property type="nucleotide sequence ID" value="NZ_FOTC01000007.1"/>
</dbReference>
<dbReference type="STRING" id="553466.SAMN04487950_3966"/>
<name>A0A1I4I6C8_9EURY</name>
<sequence length="85" mass="9174">MSKSSRGAAAPSLGPGWTVQQVVERSFNSGGTDTCTKCGASVDLGERHHRVDVAQDVELTGRRLRSKHEQLVFCSADCADGWIQQ</sequence>
<keyword evidence="2" id="KW-1185">Reference proteome</keyword>
<dbReference type="Proteomes" id="UP000199607">
    <property type="component" value="Unassembled WGS sequence"/>
</dbReference>
<gene>
    <name evidence="1" type="ORF">SAMN04487950_3966</name>
</gene>
<reference evidence="2" key="1">
    <citation type="submission" date="2016-10" db="EMBL/GenBank/DDBJ databases">
        <authorList>
            <person name="Varghese N."/>
            <person name="Submissions S."/>
        </authorList>
    </citation>
    <scope>NUCLEOTIDE SEQUENCE [LARGE SCALE GENOMIC DNA]</scope>
    <source>
        <strain evidence="2">CGMCC 1.7738</strain>
    </source>
</reference>